<proteinExistence type="inferred from homology"/>
<feature type="compositionally biased region" description="Pro residues" evidence="2">
    <location>
        <begin position="1"/>
        <end position="23"/>
    </location>
</feature>
<protein>
    <submittedName>
        <fullName evidence="3">Asp23/Gls24 family envelope stress response protein</fullName>
    </submittedName>
</protein>
<name>A0ABP8X9B0_9PSEU</name>
<organism evidence="3 4">
    <name type="scientific">Pseudonocardia yuanmonensis</name>
    <dbReference type="NCBI Taxonomy" id="1095914"/>
    <lineage>
        <taxon>Bacteria</taxon>
        <taxon>Bacillati</taxon>
        <taxon>Actinomycetota</taxon>
        <taxon>Actinomycetes</taxon>
        <taxon>Pseudonocardiales</taxon>
        <taxon>Pseudonocardiaceae</taxon>
        <taxon>Pseudonocardia</taxon>
    </lineage>
</organism>
<reference evidence="4" key="1">
    <citation type="journal article" date="2019" name="Int. J. Syst. Evol. Microbiol.">
        <title>The Global Catalogue of Microorganisms (GCM) 10K type strain sequencing project: providing services to taxonomists for standard genome sequencing and annotation.</title>
        <authorList>
            <consortium name="The Broad Institute Genomics Platform"/>
            <consortium name="The Broad Institute Genome Sequencing Center for Infectious Disease"/>
            <person name="Wu L."/>
            <person name="Ma J."/>
        </authorList>
    </citation>
    <scope>NUCLEOTIDE SEQUENCE [LARGE SCALE GENOMIC DNA]</scope>
    <source>
        <strain evidence="4">JCM 18055</strain>
    </source>
</reference>
<dbReference type="Pfam" id="PF03780">
    <property type="entry name" value="Asp23"/>
    <property type="match status" value="1"/>
</dbReference>
<evidence type="ECO:0000313" key="4">
    <source>
        <dbReference type="Proteomes" id="UP001500325"/>
    </source>
</evidence>
<evidence type="ECO:0000256" key="1">
    <source>
        <dbReference type="ARBA" id="ARBA00005721"/>
    </source>
</evidence>
<comment type="similarity">
    <text evidence="1">Belongs to the asp23 family.</text>
</comment>
<dbReference type="InterPro" id="IPR005531">
    <property type="entry name" value="Asp23"/>
</dbReference>
<sequence>MSAPAVRPPAPTAGPALGRPPAPATRAPAQVALPGWAPDADERGVLDIAPTVLRKLVEHATDLVPGTLHRERRLAGVEVGDAGPRARISASGDAVDVRLELTCAYPAPVRDTVAAVRTKIAEELERIAGYRVRSLAVTVSGLREATGPAQPRIR</sequence>
<comment type="caution">
    <text evidence="3">The sequence shown here is derived from an EMBL/GenBank/DDBJ whole genome shotgun (WGS) entry which is preliminary data.</text>
</comment>
<evidence type="ECO:0000313" key="3">
    <source>
        <dbReference type="EMBL" id="GAA4703473.1"/>
    </source>
</evidence>
<keyword evidence="4" id="KW-1185">Reference proteome</keyword>
<dbReference type="RefSeq" id="WP_345383064.1">
    <property type="nucleotide sequence ID" value="NZ_BAABIC010000018.1"/>
</dbReference>
<dbReference type="Proteomes" id="UP001500325">
    <property type="component" value="Unassembled WGS sequence"/>
</dbReference>
<dbReference type="EMBL" id="BAABIC010000018">
    <property type="protein sequence ID" value="GAA4703473.1"/>
    <property type="molecule type" value="Genomic_DNA"/>
</dbReference>
<evidence type="ECO:0000256" key="2">
    <source>
        <dbReference type="SAM" id="MobiDB-lite"/>
    </source>
</evidence>
<feature type="region of interest" description="Disordered" evidence="2">
    <location>
        <begin position="1"/>
        <end position="27"/>
    </location>
</feature>
<gene>
    <name evidence="3" type="ORF">GCM10023215_48770</name>
</gene>
<accession>A0ABP8X9B0</accession>